<dbReference type="FunFam" id="2.60.370.10:FF:000001">
    <property type="entry name" value="COX11 cytochrome c oxidase assembly homolog"/>
    <property type="match status" value="1"/>
</dbReference>
<evidence type="ECO:0000313" key="8">
    <source>
        <dbReference type="EMBL" id="GBC04902.1"/>
    </source>
</evidence>
<evidence type="ECO:0000256" key="5">
    <source>
        <dbReference type="ARBA" id="ARBA00023136"/>
    </source>
</evidence>
<dbReference type="InterPro" id="IPR007533">
    <property type="entry name" value="Cyt_c_oxidase_assmbl_CtaG"/>
</dbReference>
<evidence type="ECO:0000256" key="7">
    <source>
        <dbReference type="SAM" id="Phobius"/>
    </source>
</evidence>
<dbReference type="Gene3D" id="2.60.370.10">
    <property type="entry name" value="Ctag/Cox11"/>
    <property type="match status" value="1"/>
</dbReference>
<organism evidence="8 10">
    <name type="scientific">Rhizophagus clarus</name>
    <dbReference type="NCBI Taxonomy" id="94130"/>
    <lineage>
        <taxon>Eukaryota</taxon>
        <taxon>Fungi</taxon>
        <taxon>Fungi incertae sedis</taxon>
        <taxon>Mucoromycota</taxon>
        <taxon>Glomeromycotina</taxon>
        <taxon>Glomeromycetes</taxon>
        <taxon>Glomerales</taxon>
        <taxon>Glomeraceae</taxon>
        <taxon>Rhizophagus</taxon>
    </lineage>
</organism>
<dbReference type="SUPFAM" id="SSF110111">
    <property type="entry name" value="Ctag/Cox11"/>
    <property type="match status" value="1"/>
</dbReference>
<comment type="caution">
    <text evidence="8">The sequence shown here is derived from an EMBL/GenBank/DDBJ whole genome shotgun (WGS) entry which is preliminary data.</text>
</comment>
<evidence type="ECO:0000313" key="10">
    <source>
        <dbReference type="Proteomes" id="UP000247702"/>
    </source>
</evidence>
<dbReference type="EMBL" id="BEXD01003974">
    <property type="protein sequence ID" value="GBC04902.1"/>
    <property type="molecule type" value="Genomic_DNA"/>
</dbReference>
<proteinExistence type="inferred from homology"/>
<feature type="compositionally biased region" description="Polar residues" evidence="6">
    <location>
        <begin position="55"/>
        <end position="73"/>
    </location>
</feature>
<evidence type="ECO:0000256" key="1">
    <source>
        <dbReference type="ARBA" id="ARBA00004007"/>
    </source>
</evidence>
<dbReference type="OrthoDB" id="1704689at2759"/>
<dbReference type="Proteomes" id="UP000615446">
    <property type="component" value="Unassembled WGS sequence"/>
</dbReference>
<dbReference type="PANTHER" id="PTHR21320">
    <property type="entry name" value="CYTOCHROME C OXIDASE ASSEMBLY PROTEIN COX11-RELATED"/>
    <property type="match status" value="1"/>
</dbReference>
<gene>
    <name evidence="9" type="ORF">RCL2_000444900</name>
    <name evidence="8" type="ORF">RclHR1_05930012</name>
</gene>
<evidence type="ECO:0000256" key="2">
    <source>
        <dbReference type="ARBA" id="ARBA00004243"/>
    </source>
</evidence>
<keyword evidence="5 7" id="KW-0472">Membrane</keyword>
<evidence type="ECO:0000256" key="3">
    <source>
        <dbReference type="ARBA" id="ARBA00022692"/>
    </source>
</evidence>
<keyword evidence="3 7" id="KW-0812">Transmembrane</keyword>
<dbReference type="HAMAP" id="MF_00155">
    <property type="entry name" value="CtaG"/>
    <property type="match status" value="1"/>
</dbReference>
<dbReference type="Pfam" id="PF04442">
    <property type="entry name" value="CtaG_Cox11"/>
    <property type="match status" value="1"/>
</dbReference>
<keyword evidence="4 7" id="KW-1133">Transmembrane helix</keyword>
<feature type="region of interest" description="Disordered" evidence="6">
    <location>
        <begin position="55"/>
        <end position="74"/>
    </location>
</feature>
<dbReference type="InterPro" id="IPR023471">
    <property type="entry name" value="CtaG/Cox11_dom_sf"/>
</dbReference>
<dbReference type="GO" id="GO:0005743">
    <property type="term" value="C:mitochondrial inner membrane"/>
    <property type="evidence" value="ECO:0007669"/>
    <property type="project" value="UniProtKB-SubCell"/>
</dbReference>
<dbReference type="NCBIfam" id="NF003465">
    <property type="entry name" value="PRK05089.1"/>
    <property type="match status" value="1"/>
</dbReference>
<feature type="transmembrane region" description="Helical" evidence="7">
    <location>
        <begin position="83"/>
        <end position="102"/>
    </location>
</feature>
<evidence type="ECO:0000256" key="6">
    <source>
        <dbReference type="SAM" id="MobiDB-lite"/>
    </source>
</evidence>
<protein>
    <submittedName>
        <fullName evidence="9">Putative cytochrome c oxidase assembly protein Cox11</fullName>
    </submittedName>
</protein>
<accession>A0A2Z6S814</accession>
<comment type="subcellular location">
    <subcellularLocation>
        <location evidence="2">Mitochondrion inner membrane</location>
        <topology evidence="2">Single-pass membrane protein</topology>
        <orientation evidence="2">Intermembrane side</orientation>
    </subcellularLocation>
</comment>
<sequence>MKLWCFKVQRDMHPRFYYIIPRFYISNFYKLNSNKSIISIRELLIKNGSNRFTSTNIQKSTTSNARSKPSNPYQKRIDRNKSFLMYTTALLICGIGFTYASVPLYRMFCQTTGFSGTPITNSSKFSPERLVPAKESRRIRVHFNADTSLALDWSFIPQQREVYVLPGETALAFYTAKNKSDQDIIGLATYNVTPNKAGQYFNKIQCFCFEEQKLQAGEAVDMPVFFFIDPEFTEDPSMRDVDTITLSYTFFKAKYDNNGTLIPVPTI</sequence>
<dbReference type="EMBL" id="BLAL01000028">
    <property type="protein sequence ID" value="GES77062.1"/>
    <property type="molecule type" value="Genomic_DNA"/>
</dbReference>
<dbReference type="Proteomes" id="UP000247702">
    <property type="component" value="Unassembled WGS sequence"/>
</dbReference>
<dbReference type="PANTHER" id="PTHR21320:SF3">
    <property type="entry name" value="CYTOCHROME C OXIDASE ASSEMBLY PROTEIN COX11, MITOCHONDRIAL-RELATED"/>
    <property type="match status" value="1"/>
</dbReference>
<dbReference type="STRING" id="94130.A0A2Z6S814"/>
<dbReference type="AlphaFoldDB" id="A0A2Z6S814"/>
<name>A0A2Z6S814_9GLOM</name>
<reference evidence="8 10" key="1">
    <citation type="submission" date="2017-11" db="EMBL/GenBank/DDBJ databases">
        <title>The genome of Rhizophagus clarus HR1 reveals common genetic basis of auxotrophy among arbuscular mycorrhizal fungi.</title>
        <authorList>
            <person name="Kobayashi Y."/>
        </authorList>
    </citation>
    <scope>NUCLEOTIDE SEQUENCE [LARGE SCALE GENOMIC DNA]</scope>
    <source>
        <strain evidence="8 10">HR1</strain>
    </source>
</reference>
<reference evidence="9" key="2">
    <citation type="submission" date="2019-10" db="EMBL/GenBank/DDBJ databases">
        <title>Conservation and host-specific expression of non-tandemly repeated heterogenous ribosome RNA gene in arbuscular mycorrhizal fungi.</title>
        <authorList>
            <person name="Maeda T."/>
            <person name="Kobayashi Y."/>
            <person name="Nakagawa T."/>
            <person name="Ezawa T."/>
            <person name="Yamaguchi K."/>
            <person name="Bino T."/>
            <person name="Nishimoto Y."/>
            <person name="Shigenobu S."/>
            <person name="Kawaguchi M."/>
        </authorList>
    </citation>
    <scope>NUCLEOTIDE SEQUENCE</scope>
    <source>
        <strain evidence="9">HR1</strain>
    </source>
</reference>
<evidence type="ECO:0000256" key="4">
    <source>
        <dbReference type="ARBA" id="ARBA00022989"/>
    </source>
</evidence>
<evidence type="ECO:0000313" key="9">
    <source>
        <dbReference type="EMBL" id="GES77062.1"/>
    </source>
</evidence>
<keyword evidence="10" id="KW-1185">Reference proteome</keyword>
<dbReference type="GO" id="GO:0005507">
    <property type="term" value="F:copper ion binding"/>
    <property type="evidence" value="ECO:0007669"/>
    <property type="project" value="InterPro"/>
</dbReference>
<comment type="function">
    <text evidence="1">Exerts its effect at some terminal stage of cytochrome c oxidase synthesis, probably by being involved in the insertion of the copper B into subunit I.</text>
</comment>